<keyword evidence="4" id="KW-1185">Reference proteome</keyword>
<dbReference type="EMBL" id="AP024525">
    <property type="protein sequence ID" value="BCT75312.1"/>
    <property type="molecule type" value="Genomic_DNA"/>
</dbReference>
<accession>A0ABN6FGY8</accession>
<evidence type="ECO:0000259" key="2">
    <source>
        <dbReference type="PROSITE" id="PS50093"/>
    </source>
</evidence>
<organism evidence="3 4">
    <name type="scientific">Sinomonas cyclohexanicum</name>
    <name type="common">Corynebacterium cyclohexanicum</name>
    <dbReference type="NCBI Taxonomy" id="322009"/>
    <lineage>
        <taxon>Bacteria</taxon>
        <taxon>Bacillati</taxon>
        <taxon>Actinomycetota</taxon>
        <taxon>Actinomycetes</taxon>
        <taxon>Micrococcales</taxon>
        <taxon>Micrococcaceae</taxon>
        <taxon>Sinomonas</taxon>
    </lineage>
</organism>
<evidence type="ECO:0000313" key="4">
    <source>
        <dbReference type="Proteomes" id="UP001319861"/>
    </source>
</evidence>
<evidence type="ECO:0000256" key="1">
    <source>
        <dbReference type="SAM" id="SignalP"/>
    </source>
</evidence>
<proteinExistence type="predicted"/>
<dbReference type="PROSITE" id="PS50093">
    <property type="entry name" value="PKD"/>
    <property type="match status" value="1"/>
</dbReference>
<dbReference type="InterPro" id="IPR000601">
    <property type="entry name" value="PKD_dom"/>
</dbReference>
<name>A0ABN6FGY8_SINCY</name>
<protein>
    <recommendedName>
        <fullName evidence="2">PKD domain-containing protein</fullName>
    </recommendedName>
</protein>
<feature type="signal peptide" evidence="1">
    <location>
        <begin position="1"/>
        <end position="27"/>
    </location>
</feature>
<evidence type="ECO:0000313" key="3">
    <source>
        <dbReference type="EMBL" id="BCT75312.1"/>
    </source>
</evidence>
<dbReference type="Proteomes" id="UP001319861">
    <property type="component" value="Chromosome"/>
</dbReference>
<sequence length="288" mass="30054">MPATVTSIGVAAIVLFGPMAPPPPSTAFGDDAVVTNGTRSGTIVVEFPKVEGIANVFTYSYAPACSEGTDTLSAPACAALNARCSAEPGGIMVVWERLDTRTAGATWERLEQACLYPGKPPERPGDVVITVTEKQLRELPIKAPELGSQPGRHTLKGAETNIYAEPADQSFTISIVGRRVDIRVKPSEYQWSYGDGASLITSGPGGPIPEARWGEKTVTSHAYAQTGDVSVGLTTVFTGEFSVDGGPFQPIAGTAQVPSAAKALSIWRSEVKLYADDCIANPAGPGCG</sequence>
<keyword evidence="1" id="KW-0732">Signal</keyword>
<reference evidence="3 4" key="1">
    <citation type="journal article" date="2021" name="J. Biosci. Bioeng.">
        <title>Identification and characterization of a chc gene cluster responsible for the aromatization pathway of cyclohexanecarboxylate degradation in Sinomonas cyclohexanicum ATCC 51369.</title>
        <authorList>
            <person name="Yamamoto T."/>
            <person name="Hasegawa Y."/>
            <person name="Lau P.C.K."/>
            <person name="Iwaki H."/>
        </authorList>
    </citation>
    <scope>NUCLEOTIDE SEQUENCE [LARGE SCALE GENOMIC DNA]</scope>
    <source>
        <strain evidence="3 4">ATCC 51369</strain>
    </source>
</reference>
<gene>
    <name evidence="3" type="ORF">SCMU_11540</name>
</gene>
<feature type="chain" id="PRO_5045747544" description="PKD domain-containing protein" evidence="1">
    <location>
        <begin position="28"/>
        <end position="288"/>
    </location>
</feature>
<feature type="domain" description="PKD" evidence="2">
    <location>
        <begin position="186"/>
        <end position="234"/>
    </location>
</feature>